<dbReference type="NCBIfam" id="TIGR02227">
    <property type="entry name" value="sigpep_I_bact"/>
    <property type="match status" value="1"/>
</dbReference>
<keyword evidence="3" id="KW-0472">Membrane</keyword>
<feature type="transmembrane region" description="Helical" evidence="3">
    <location>
        <begin position="7"/>
        <end position="26"/>
    </location>
</feature>
<evidence type="ECO:0000256" key="1">
    <source>
        <dbReference type="ARBA" id="ARBA00004401"/>
    </source>
</evidence>
<keyword evidence="6" id="KW-1185">Reference proteome</keyword>
<dbReference type="AlphaFoldDB" id="A0AAW7YPT6"/>
<keyword evidence="3 5" id="KW-0378">Hydrolase</keyword>
<evidence type="ECO:0000259" key="4">
    <source>
        <dbReference type="Pfam" id="PF10502"/>
    </source>
</evidence>
<comment type="subcellular location">
    <subcellularLocation>
        <location evidence="1">Cell membrane</location>
        <topology evidence="1">Single-pass type II membrane protein</topology>
    </subcellularLocation>
    <subcellularLocation>
        <location evidence="3">Membrane</location>
        <topology evidence="3">Single-pass type II membrane protein</topology>
    </subcellularLocation>
</comment>
<keyword evidence="3" id="KW-0812">Transmembrane</keyword>
<keyword evidence="3" id="KW-0645">Protease</keyword>
<dbReference type="RefSeq" id="WP_017637417.1">
    <property type="nucleotide sequence ID" value="NZ_JAUOQO010000006.1"/>
</dbReference>
<dbReference type="EMBL" id="JAUOQO010000006">
    <property type="protein sequence ID" value="MDO6574206.1"/>
    <property type="molecule type" value="Genomic_DNA"/>
</dbReference>
<keyword evidence="3" id="KW-1133">Transmembrane helix</keyword>
<dbReference type="Pfam" id="PF10502">
    <property type="entry name" value="Peptidase_S26"/>
    <property type="match status" value="1"/>
</dbReference>
<dbReference type="PRINTS" id="PR00727">
    <property type="entry name" value="LEADERPTASE"/>
</dbReference>
<dbReference type="GO" id="GO:0009003">
    <property type="term" value="F:signal peptidase activity"/>
    <property type="evidence" value="ECO:0007669"/>
    <property type="project" value="UniProtKB-EC"/>
</dbReference>
<name>A0AAW7YPT6_9STAP</name>
<dbReference type="GO" id="GO:0006465">
    <property type="term" value="P:signal peptide processing"/>
    <property type="evidence" value="ECO:0007669"/>
    <property type="project" value="InterPro"/>
</dbReference>
<organism evidence="5 6">
    <name type="scientific">Staphylococcus pasteuri_A</name>
    <dbReference type="NCBI Taxonomy" id="3062664"/>
    <lineage>
        <taxon>Bacteria</taxon>
        <taxon>Bacillati</taxon>
        <taxon>Bacillota</taxon>
        <taxon>Bacilli</taxon>
        <taxon>Bacillales</taxon>
        <taxon>Staphylococcaceae</taxon>
        <taxon>Staphylococcus</taxon>
    </lineage>
</organism>
<evidence type="ECO:0000256" key="2">
    <source>
        <dbReference type="ARBA" id="ARBA00009370"/>
    </source>
</evidence>
<dbReference type="CDD" id="cd06530">
    <property type="entry name" value="S26_SPase_I"/>
    <property type="match status" value="1"/>
</dbReference>
<accession>A0AAW7YPT6</accession>
<dbReference type="GO" id="GO:0004252">
    <property type="term" value="F:serine-type endopeptidase activity"/>
    <property type="evidence" value="ECO:0007669"/>
    <property type="project" value="InterPro"/>
</dbReference>
<dbReference type="InterPro" id="IPR019533">
    <property type="entry name" value="Peptidase_S26"/>
</dbReference>
<proteinExistence type="inferred from homology"/>
<dbReference type="PANTHER" id="PTHR43390:SF1">
    <property type="entry name" value="CHLOROPLAST PROCESSING PEPTIDASE"/>
    <property type="match status" value="1"/>
</dbReference>
<dbReference type="GO" id="GO:0005886">
    <property type="term" value="C:plasma membrane"/>
    <property type="evidence" value="ECO:0007669"/>
    <property type="project" value="UniProtKB-SubCell"/>
</dbReference>
<reference evidence="5" key="1">
    <citation type="submission" date="2023-07" db="EMBL/GenBank/DDBJ databases">
        <title>Genome content predicts the carbon catabolic preferences of heterotrophic bacteria.</title>
        <authorList>
            <person name="Gralka M."/>
        </authorList>
    </citation>
    <scope>NUCLEOTIDE SEQUENCE</scope>
    <source>
        <strain evidence="5">E2R20</strain>
    </source>
</reference>
<dbReference type="InterPro" id="IPR000223">
    <property type="entry name" value="Pept_S26A_signal_pept_1"/>
</dbReference>
<dbReference type="SUPFAM" id="SSF51306">
    <property type="entry name" value="LexA/Signal peptidase"/>
    <property type="match status" value="1"/>
</dbReference>
<comment type="similarity">
    <text evidence="2 3">Belongs to the peptidase S26 family.</text>
</comment>
<feature type="domain" description="Peptidase S26" evidence="4">
    <location>
        <begin position="5"/>
        <end position="163"/>
    </location>
</feature>
<evidence type="ECO:0000256" key="3">
    <source>
        <dbReference type="RuleBase" id="RU362042"/>
    </source>
</evidence>
<protein>
    <recommendedName>
        <fullName evidence="3">Signal peptidase I</fullName>
        <ecNumber evidence="3">3.4.21.89</ecNumber>
    </recommendedName>
</protein>
<evidence type="ECO:0000313" key="6">
    <source>
        <dbReference type="Proteomes" id="UP001170310"/>
    </source>
</evidence>
<comment type="caution">
    <text evidence="5">The sequence shown here is derived from an EMBL/GenBank/DDBJ whole genome shotgun (WGS) entry which is preliminary data.</text>
</comment>
<comment type="catalytic activity">
    <reaction evidence="3">
        <text>Cleavage of hydrophobic, N-terminal signal or leader sequences from secreted and periplasmic proteins.</text>
        <dbReference type="EC" id="3.4.21.89"/>
    </reaction>
</comment>
<evidence type="ECO:0000313" key="5">
    <source>
        <dbReference type="EMBL" id="MDO6574206.1"/>
    </source>
</evidence>
<dbReference type="InterPro" id="IPR036286">
    <property type="entry name" value="LexA/Signal_pep-like_sf"/>
</dbReference>
<dbReference type="PANTHER" id="PTHR43390">
    <property type="entry name" value="SIGNAL PEPTIDASE I"/>
    <property type="match status" value="1"/>
</dbReference>
<dbReference type="Proteomes" id="UP001170310">
    <property type="component" value="Unassembled WGS sequence"/>
</dbReference>
<gene>
    <name evidence="5" type="primary">lepB</name>
    <name evidence="5" type="ORF">Q4528_08545</name>
</gene>
<sequence length="173" mass="19942">MKTVIKYLISLIFAIIIVMFIQTFIIRGAVVQDQSMAPTLNEGDRLIVNKIKVTFNLLDTGDIVMYKDNGRIHFSRIIGKPGQSIEIRNNKLYRDDRVVQDKYAKNRDLNNVSLRNMKHSDGDIISPKHYFVLNDNDSVKSDSRRYGLIDKSNIIGDVSVKYYPFDAFTTDFK</sequence>
<dbReference type="EC" id="3.4.21.89" evidence="3"/>
<dbReference type="Gene3D" id="2.10.109.10">
    <property type="entry name" value="Umud Fragment, subunit A"/>
    <property type="match status" value="1"/>
</dbReference>